<dbReference type="OrthoDB" id="2735536at2759"/>
<accession>A0A6P8E5Y3</accession>
<keyword evidence="4" id="KW-1185">Reference proteome</keyword>
<dbReference type="Pfam" id="PF01370">
    <property type="entry name" value="Epimerase"/>
    <property type="match status" value="1"/>
</dbReference>
<dbReference type="PANTHER" id="PTHR10366:SF776">
    <property type="entry name" value="NAD(P)-BINDING ROSSMANN-FOLD SUPERFAMILY PROTEIN"/>
    <property type="match status" value="1"/>
</dbReference>
<feature type="domain" description="NAD-dependent epimerase/dehydratase" evidence="3">
    <location>
        <begin position="10"/>
        <end position="255"/>
    </location>
</feature>
<evidence type="ECO:0000313" key="5">
    <source>
        <dbReference type="RefSeq" id="XP_031405357.1"/>
    </source>
</evidence>
<dbReference type="SUPFAM" id="SSF51735">
    <property type="entry name" value="NAD(P)-binding Rossmann-fold domains"/>
    <property type="match status" value="1"/>
</dbReference>
<sequence>MEMEMEEKRVCVTGAGVFLGSWIVKLLLSKGYIVRGTVREPGHKKYAHLSKLERASDNLKLFKADLLDYDSLCSAIAGCPGVIHVACPVPTSPLVNPEVEMLEPAIKGTLNVLRACSEAKVKRVVYISSIAAVMLNPKWPKDRVKDETCWSDKEYCRAAGNWYMLAKTEAESLAFEFGKENGLDIVAVNPGYVFGPVLQPTLNFSSLLLLQFVKGTYITIEQGEGDSIPNKIWNIVDVRDVADAVLLAYEKPEAKGRYICVSDNITTEDLVKKLKSLYPDFSYLHNFVESRHNFLMTSEKLQKLGWTYRPLEEVLVDSIENYQEAALLD</sequence>
<dbReference type="AlphaFoldDB" id="A0A6P8E5Y3"/>
<proteinExistence type="predicted"/>
<organism evidence="4 5">
    <name type="scientific">Punica granatum</name>
    <name type="common">Pomegranate</name>
    <dbReference type="NCBI Taxonomy" id="22663"/>
    <lineage>
        <taxon>Eukaryota</taxon>
        <taxon>Viridiplantae</taxon>
        <taxon>Streptophyta</taxon>
        <taxon>Embryophyta</taxon>
        <taxon>Tracheophyta</taxon>
        <taxon>Spermatophyta</taxon>
        <taxon>Magnoliopsida</taxon>
        <taxon>eudicotyledons</taxon>
        <taxon>Gunneridae</taxon>
        <taxon>Pentapetalae</taxon>
        <taxon>rosids</taxon>
        <taxon>malvids</taxon>
        <taxon>Myrtales</taxon>
        <taxon>Lythraceae</taxon>
        <taxon>Punica</taxon>
    </lineage>
</organism>
<reference evidence="5" key="2">
    <citation type="submission" date="2025-08" db="UniProtKB">
        <authorList>
            <consortium name="RefSeq"/>
        </authorList>
    </citation>
    <scope>IDENTIFICATION</scope>
    <source>
        <tissue evidence="5">Leaf</tissue>
    </source>
</reference>
<dbReference type="PANTHER" id="PTHR10366">
    <property type="entry name" value="NAD DEPENDENT EPIMERASE/DEHYDRATASE"/>
    <property type="match status" value="1"/>
</dbReference>
<evidence type="ECO:0000256" key="2">
    <source>
        <dbReference type="ARBA" id="ARBA00023002"/>
    </source>
</evidence>
<dbReference type="InterPro" id="IPR001509">
    <property type="entry name" value="Epimerase_deHydtase"/>
</dbReference>
<dbReference type="GO" id="GO:0016616">
    <property type="term" value="F:oxidoreductase activity, acting on the CH-OH group of donors, NAD or NADP as acceptor"/>
    <property type="evidence" value="ECO:0007669"/>
    <property type="project" value="TreeGrafter"/>
</dbReference>
<gene>
    <name evidence="5" type="primary">LOC116214169</name>
</gene>
<dbReference type="FunFam" id="3.40.50.720:FF:000219">
    <property type="entry name" value="Cinnamoyl-CoA reductase 1"/>
    <property type="match status" value="1"/>
</dbReference>
<keyword evidence="2" id="KW-0560">Oxidoreductase</keyword>
<evidence type="ECO:0000313" key="4">
    <source>
        <dbReference type="Proteomes" id="UP000515151"/>
    </source>
</evidence>
<evidence type="ECO:0000259" key="3">
    <source>
        <dbReference type="Pfam" id="PF01370"/>
    </source>
</evidence>
<dbReference type="Gene3D" id="3.40.50.720">
    <property type="entry name" value="NAD(P)-binding Rossmann-like Domain"/>
    <property type="match status" value="1"/>
</dbReference>
<dbReference type="RefSeq" id="XP_031405357.1">
    <property type="nucleotide sequence ID" value="XM_031549497.1"/>
</dbReference>
<name>A0A6P8E5Y3_PUNGR</name>
<reference evidence="4" key="1">
    <citation type="journal article" date="2020" name="Plant Biotechnol. J.">
        <title>The pomegranate (Punica granatum L.) draft genome dissects genetic divergence between soft- and hard-seeded cultivars.</title>
        <authorList>
            <person name="Luo X."/>
            <person name="Li H."/>
            <person name="Wu Z."/>
            <person name="Yao W."/>
            <person name="Zhao P."/>
            <person name="Cao D."/>
            <person name="Yu H."/>
            <person name="Li K."/>
            <person name="Poudel K."/>
            <person name="Zhao D."/>
            <person name="Zhang F."/>
            <person name="Xia X."/>
            <person name="Chen L."/>
            <person name="Wang Q."/>
            <person name="Jing D."/>
            <person name="Cao S."/>
        </authorList>
    </citation>
    <scope>NUCLEOTIDE SEQUENCE [LARGE SCALE GENOMIC DNA]</scope>
    <source>
        <strain evidence="4">cv. Tunisia</strain>
    </source>
</reference>
<keyword evidence="1" id="KW-0521">NADP</keyword>
<dbReference type="CDD" id="cd08958">
    <property type="entry name" value="FR_SDR_e"/>
    <property type="match status" value="1"/>
</dbReference>
<dbReference type="Proteomes" id="UP000515151">
    <property type="component" value="Chromosome 7"/>
</dbReference>
<protein>
    <submittedName>
        <fullName evidence="5">Cinnamoyl-CoA reductase 2-like</fullName>
    </submittedName>
</protein>
<dbReference type="InterPro" id="IPR036291">
    <property type="entry name" value="NAD(P)-bd_dom_sf"/>
</dbReference>
<dbReference type="GeneID" id="116214169"/>
<evidence type="ECO:0000256" key="1">
    <source>
        <dbReference type="ARBA" id="ARBA00022857"/>
    </source>
</evidence>
<dbReference type="InterPro" id="IPR050425">
    <property type="entry name" value="NAD(P)_dehydrat-like"/>
</dbReference>